<proteinExistence type="predicted"/>
<organism evidence="1 2">
    <name type="scientific">Portunus trituberculatus</name>
    <name type="common">Swimming crab</name>
    <name type="synonym">Neptunus trituberculatus</name>
    <dbReference type="NCBI Taxonomy" id="210409"/>
    <lineage>
        <taxon>Eukaryota</taxon>
        <taxon>Metazoa</taxon>
        <taxon>Ecdysozoa</taxon>
        <taxon>Arthropoda</taxon>
        <taxon>Crustacea</taxon>
        <taxon>Multicrustacea</taxon>
        <taxon>Malacostraca</taxon>
        <taxon>Eumalacostraca</taxon>
        <taxon>Eucarida</taxon>
        <taxon>Decapoda</taxon>
        <taxon>Pleocyemata</taxon>
        <taxon>Brachyura</taxon>
        <taxon>Eubrachyura</taxon>
        <taxon>Portunoidea</taxon>
        <taxon>Portunidae</taxon>
        <taxon>Portuninae</taxon>
        <taxon>Portunus</taxon>
    </lineage>
</organism>
<sequence length="73" mass="8652">MISLLIHNWPNRIFKLSARRNFKLRAREWTATPSACEGEDIGHFFSSVYFYTVRLFLIHGFLIKWESSEEDGD</sequence>
<evidence type="ECO:0000313" key="1">
    <source>
        <dbReference type="EMBL" id="MPC24287.1"/>
    </source>
</evidence>
<dbReference type="EMBL" id="VSRR010001311">
    <property type="protein sequence ID" value="MPC24287.1"/>
    <property type="molecule type" value="Genomic_DNA"/>
</dbReference>
<protein>
    <submittedName>
        <fullName evidence="1">Uncharacterized protein</fullName>
    </submittedName>
</protein>
<evidence type="ECO:0000313" key="2">
    <source>
        <dbReference type="Proteomes" id="UP000324222"/>
    </source>
</evidence>
<dbReference type="AlphaFoldDB" id="A0A5B7DT66"/>
<name>A0A5B7DT66_PORTR</name>
<comment type="caution">
    <text evidence="1">The sequence shown here is derived from an EMBL/GenBank/DDBJ whole genome shotgun (WGS) entry which is preliminary data.</text>
</comment>
<dbReference type="Proteomes" id="UP000324222">
    <property type="component" value="Unassembled WGS sequence"/>
</dbReference>
<keyword evidence="2" id="KW-1185">Reference proteome</keyword>
<gene>
    <name evidence="1" type="ORF">E2C01_017366</name>
</gene>
<accession>A0A5B7DT66</accession>
<reference evidence="1 2" key="1">
    <citation type="submission" date="2019-05" db="EMBL/GenBank/DDBJ databases">
        <title>Another draft genome of Portunus trituberculatus and its Hox gene families provides insights of decapod evolution.</title>
        <authorList>
            <person name="Jeong J.-H."/>
            <person name="Song I."/>
            <person name="Kim S."/>
            <person name="Choi T."/>
            <person name="Kim D."/>
            <person name="Ryu S."/>
            <person name="Kim W."/>
        </authorList>
    </citation>
    <scope>NUCLEOTIDE SEQUENCE [LARGE SCALE GENOMIC DNA]</scope>
    <source>
        <tissue evidence="1">Muscle</tissue>
    </source>
</reference>